<sequence>MVVLDSIMMRGCYSGQPRVAYHVTAILGFFFGLILTVVTALTEVDGYWLNIFNQFATQEMLLLTLSGFLTIFSMRFYFELFVPSAGVKVNETAVSMWLTTIPIFVLLLAVLPNMIGSEATLFNIEQILPILLVFITVGALVKFESQGENVSLLLSNAAKLIAMVVISVAYLILNEAVLEGLSRSEILSLQPYYWLGFLLGAFGLIAPSERKRFIK</sequence>
<proteinExistence type="predicted"/>
<accession>A0A2H0UHU0</accession>
<name>A0A2H0UHU0_9BACT</name>
<keyword evidence="1" id="KW-1133">Transmembrane helix</keyword>
<dbReference type="AlphaFoldDB" id="A0A2H0UHU0"/>
<feature type="transmembrane region" description="Helical" evidence="1">
    <location>
        <begin position="153"/>
        <end position="172"/>
    </location>
</feature>
<protein>
    <submittedName>
        <fullName evidence="2">Uncharacterized protein</fullName>
    </submittedName>
</protein>
<comment type="caution">
    <text evidence="2">The sequence shown here is derived from an EMBL/GenBank/DDBJ whole genome shotgun (WGS) entry which is preliminary data.</text>
</comment>
<dbReference type="EMBL" id="PFBG01000016">
    <property type="protein sequence ID" value="PIR85971.1"/>
    <property type="molecule type" value="Genomic_DNA"/>
</dbReference>
<feature type="transmembrane region" description="Helical" evidence="1">
    <location>
        <begin position="94"/>
        <end position="115"/>
    </location>
</feature>
<gene>
    <name evidence="2" type="ORF">COU14_01465</name>
</gene>
<evidence type="ECO:0000313" key="3">
    <source>
        <dbReference type="Proteomes" id="UP000229612"/>
    </source>
</evidence>
<feature type="transmembrane region" description="Helical" evidence="1">
    <location>
        <begin position="121"/>
        <end position="141"/>
    </location>
</feature>
<feature type="transmembrane region" description="Helical" evidence="1">
    <location>
        <begin position="61"/>
        <end position="82"/>
    </location>
</feature>
<keyword evidence="1" id="KW-0812">Transmembrane</keyword>
<feature type="non-terminal residue" evidence="2">
    <location>
        <position position="215"/>
    </location>
</feature>
<keyword evidence="1" id="KW-0472">Membrane</keyword>
<organism evidence="2 3">
    <name type="scientific">Candidatus Kaiserbacteria bacterium CG10_big_fil_rev_8_21_14_0_10_44_10</name>
    <dbReference type="NCBI Taxonomy" id="1974606"/>
    <lineage>
        <taxon>Bacteria</taxon>
        <taxon>Candidatus Kaiseribacteriota</taxon>
    </lineage>
</organism>
<evidence type="ECO:0000256" key="1">
    <source>
        <dbReference type="SAM" id="Phobius"/>
    </source>
</evidence>
<evidence type="ECO:0000313" key="2">
    <source>
        <dbReference type="EMBL" id="PIR85971.1"/>
    </source>
</evidence>
<dbReference type="Proteomes" id="UP000229612">
    <property type="component" value="Unassembled WGS sequence"/>
</dbReference>
<reference evidence="3" key="1">
    <citation type="submission" date="2017-09" db="EMBL/GenBank/DDBJ databases">
        <title>Depth-based differentiation of microbial function through sediment-hosted aquifers and enrichment of novel symbionts in the deep terrestrial subsurface.</title>
        <authorList>
            <person name="Probst A.J."/>
            <person name="Ladd B."/>
            <person name="Jarett J.K."/>
            <person name="Geller-Mcgrath D.E."/>
            <person name="Sieber C.M.K."/>
            <person name="Emerson J.B."/>
            <person name="Anantharaman K."/>
            <person name="Thomas B.C."/>
            <person name="Malmstrom R."/>
            <person name="Stieglmeier M."/>
            <person name="Klingl A."/>
            <person name="Woyke T."/>
            <person name="Ryan C.M."/>
            <person name="Banfield J.F."/>
        </authorList>
    </citation>
    <scope>NUCLEOTIDE SEQUENCE [LARGE SCALE GENOMIC DNA]</scope>
</reference>
<feature type="transmembrane region" description="Helical" evidence="1">
    <location>
        <begin position="20"/>
        <end position="41"/>
    </location>
</feature>
<feature type="transmembrane region" description="Helical" evidence="1">
    <location>
        <begin position="192"/>
        <end position="208"/>
    </location>
</feature>